<dbReference type="PANTHER" id="PTHR23033">
    <property type="entry name" value="BETA1,3-GALACTOSYLTRANSFERASE"/>
    <property type="match status" value="1"/>
</dbReference>
<keyword evidence="4" id="KW-0735">Signal-anchor</keyword>
<keyword evidence="6" id="KW-0472">Membrane</keyword>
<dbReference type="InterPro" id="IPR026050">
    <property type="entry name" value="C1GALT1/C1GALT1_chp1"/>
</dbReference>
<evidence type="ECO:0000256" key="3">
    <source>
        <dbReference type="ARBA" id="ARBA00022692"/>
    </source>
</evidence>
<keyword evidence="5" id="KW-1133">Transmembrane helix</keyword>
<reference evidence="8" key="1">
    <citation type="submission" date="2022-11" db="UniProtKB">
        <authorList>
            <consortium name="WormBaseParasite"/>
        </authorList>
    </citation>
    <scope>IDENTIFICATION</scope>
</reference>
<dbReference type="GO" id="GO:0016263">
    <property type="term" value="F:glycoprotein-N-acetylgalactosamine 3-beta-galactosyltransferase activity"/>
    <property type="evidence" value="ECO:0007669"/>
    <property type="project" value="TreeGrafter"/>
</dbReference>
<sequence length="92" mass="10966">MHFDLPYLDLKTPEIVDKFYDKTRAAFKWVFKNEIENFDFILKAEADAYYIMENMRFMLLAYDPDKAYFFGTQVKGHTEKGFMSGSGYIFSR</sequence>
<evidence type="ECO:0000256" key="2">
    <source>
        <dbReference type="ARBA" id="ARBA00006462"/>
    </source>
</evidence>
<evidence type="ECO:0000313" key="8">
    <source>
        <dbReference type="WBParaSite" id="PDA_v2.g14043.t1"/>
    </source>
</evidence>
<evidence type="ECO:0000256" key="6">
    <source>
        <dbReference type="ARBA" id="ARBA00023136"/>
    </source>
</evidence>
<organism evidence="7 8">
    <name type="scientific">Panagrolaimus davidi</name>
    <dbReference type="NCBI Taxonomy" id="227884"/>
    <lineage>
        <taxon>Eukaryota</taxon>
        <taxon>Metazoa</taxon>
        <taxon>Ecdysozoa</taxon>
        <taxon>Nematoda</taxon>
        <taxon>Chromadorea</taxon>
        <taxon>Rhabditida</taxon>
        <taxon>Tylenchina</taxon>
        <taxon>Panagrolaimomorpha</taxon>
        <taxon>Panagrolaimoidea</taxon>
        <taxon>Panagrolaimidae</taxon>
        <taxon>Panagrolaimus</taxon>
    </lineage>
</organism>
<keyword evidence="7" id="KW-1185">Reference proteome</keyword>
<accession>A0A914P7R7</accession>
<dbReference type="Gene3D" id="3.90.550.50">
    <property type="match status" value="1"/>
</dbReference>
<comment type="similarity">
    <text evidence="2">Belongs to the glycosyltransferase 31 family. Beta3-Gal-T subfamily.</text>
</comment>
<keyword evidence="3" id="KW-0812">Transmembrane</keyword>
<protein>
    <submittedName>
        <fullName evidence="8">Uncharacterized protein</fullName>
    </submittedName>
</protein>
<evidence type="ECO:0000313" key="7">
    <source>
        <dbReference type="Proteomes" id="UP000887578"/>
    </source>
</evidence>
<dbReference type="WBParaSite" id="PDA_v2.g14043.t1">
    <property type="protein sequence ID" value="PDA_v2.g14043.t1"/>
    <property type="gene ID" value="PDA_v2.g14043"/>
</dbReference>
<comment type="subcellular location">
    <subcellularLocation>
        <location evidence="1">Membrane</location>
        <topology evidence="1">Single-pass type II membrane protein</topology>
    </subcellularLocation>
</comment>
<dbReference type="Proteomes" id="UP000887578">
    <property type="component" value="Unplaced"/>
</dbReference>
<evidence type="ECO:0000256" key="5">
    <source>
        <dbReference type="ARBA" id="ARBA00022989"/>
    </source>
</evidence>
<name>A0A914P7R7_9BILA</name>
<proteinExistence type="inferred from homology"/>
<dbReference type="PANTHER" id="PTHR23033:SF14">
    <property type="entry name" value="GLYCOPROTEIN-N-ACETYLGALACTOSAMINE 3-BETA-GALACTOSYLTRANSFERASE 1-RELATED"/>
    <property type="match status" value="1"/>
</dbReference>
<evidence type="ECO:0000256" key="1">
    <source>
        <dbReference type="ARBA" id="ARBA00004606"/>
    </source>
</evidence>
<dbReference type="GO" id="GO:0016020">
    <property type="term" value="C:membrane"/>
    <property type="evidence" value="ECO:0007669"/>
    <property type="project" value="UniProtKB-SubCell"/>
</dbReference>
<evidence type="ECO:0000256" key="4">
    <source>
        <dbReference type="ARBA" id="ARBA00022968"/>
    </source>
</evidence>
<dbReference type="AlphaFoldDB" id="A0A914P7R7"/>